<dbReference type="Proteomes" id="UP000595074">
    <property type="component" value="Chromosome"/>
</dbReference>
<proteinExistence type="predicted"/>
<keyword evidence="4" id="KW-1185">Reference proteome</keyword>
<reference evidence="3 4" key="1">
    <citation type="submission" date="2020-10" db="EMBL/GenBank/DDBJ databases">
        <title>The genome of sulfurovum sp.</title>
        <authorList>
            <person name="Xie S."/>
            <person name="Shao Z."/>
            <person name="Jiang L."/>
        </authorList>
    </citation>
    <scope>NUCLEOTIDE SEQUENCE [LARGE SCALE GENOMIC DNA]</scope>
    <source>
        <strain evidence="3 4">ST-419</strain>
    </source>
</reference>
<evidence type="ECO:0000313" key="3">
    <source>
        <dbReference type="EMBL" id="QOR62489.1"/>
    </source>
</evidence>
<evidence type="ECO:0000256" key="2">
    <source>
        <dbReference type="SAM" id="Phobius"/>
    </source>
</evidence>
<feature type="transmembrane region" description="Helical" evidence="2">
    <location>
        <begin position="6"/>
        <end position="29"/>
    </location>
</feature>
<sequence length="258" mass="30206">MKHRILRIVWGVASVGIYFSVVSLLIFYFNQREVREKRHYVKKNEHRIQVALSSPKKRVVSKQKKQTKSKTVQRQRKSTKQKKHTQKKVIKEKVVKKVVKKKEQNLSRPKKRPKDLFANIKTEKRKPLIQVSSKPVSSKPKKQLFEIREKRPSASMHISDSLKVQKEMDSGVEDAYLAKVQEMLEGWPAQSDFAGEKVKVHLKIRPSGYFEFVIKRKSNNPAFNEALSDYLKQLQEFGFGPHKGKRTYLFEAEFIAKD</sequence>
<keyword evidence="2" id="KW-1133">Transmembrane helix</keyword>
<gene>
    <name evidence="3" type="ORF">IMZ28_03195</name>
</gene>
<dbReference type="RefSeq" id="WP_197549307.1">
    <property type="nucleotide sequence ID" value="NZ_CP063164.1"/>
</dbReference>
<evidence type="ECO:0000256" key="1">
    <source>
        <dbReference type="SAM" id="MobiDB-lite"/>
    </source>
</evidence>
<organism evidence="3 4">
    <name type="scientific">Sulfurovum indicum</name>
    <dbReference type="NCBI Taxonomy" id="2779528"/>
    <lineage>
        <taxon>Bacteria</taxon>
        <taxon>Pseudomonadati</taxon>
        <taxon>Campylobacterota</taxon>
        <taxon>Epsilonproteobacteria</taxon>
        <taxon>Campylobacterales</taxon>
        <taxon>Sulfurovaceae</taxon>
        <taxon>Sulfurovum</taxon>
    </lineage>
</organism>
<keyword evidence="2" id="KW-0812">Transmembrane</keyword>
<feature type="compositionally biased region" description="Basic residues" evidence="1">
    <location>
        <begin position="55"/>
        <end position="88"/>
    </location>
</feature>
<name>A0A7M1S706_9BACT</name>
<dbReference type="KEGG" id="sinu:IMZ28_03195"/>
<accession>A0A7M1S706</accession>
<keyword evidence="2" id="KW-0472">Membrane</keyword>
<dbReference type="AlphaFoldDB" id="A0A7M1S706"/>
<dbReference type="EMBL" id="CP063164">
    <property type="protein sequence ID" value="QOR62489.1"/>
    <property type="molecule type" value="Genomic_DNA"/>
</dbReference>
<evidence type="ECO:0000313" key="4">
    <source>
        <dbReference type="Proteomes" id="UP000595074"/>
    </source>
</evidence>
<protein>
    <submittedName>
        <fullName evidence="3">TonB C-terminal domain-containing protein</fullName>
    </submittedName>
</protein>
<dbReference type="Pfam" id="PF13103">
    <property type="entry name" value="TonB_2"/>
    <property type="match status" value="1"/>
</dbReference>
<feature type="region of interest" description="Disordered" evidence="1">
    <location>
        <begin position="53"/>
        <end position="88"/>
    </location>
</feature>